<evidence type="ECO:0000313" key="5">
    <source>
        <dbReference type="EMBL" id="SNT62324.1"/>
    </source>
</evidence>
<evidence type="ECO:0000259" key="4">
    <source>
        <dbReference type="PROSITE" id="PS51685"/>
    </source>
</evidence>
<name>A0A239P6M1_9ACTN</name>
<dbReference type="InterPro" id="IPR013216">
    <property type="entry name" value="Methyltransf_11"/>
</dbReference>
<dbReference type="OrthoDB" id="9769602at2"/>
<dbReference type="GO" id="GO:0016126">
    <property type="term" value="P:sterol biosynthetic process"/>
    <property type="evidence" value="ECO:0007669"/>
    <property type="project" value="TreeGrafter"/>
</dbReference>
<feature type="domain" description="SAM-dependent methyltransferase Erg6/SMT-type" evidence="4">
    <location>
        <begin position="27"/>
        <end position="179"/>
    </location>
</feature>
<dbReference type="PANTHER" id="PTHR44068:SF1">
    <property type="entry name" value="HYPOTHETICAL LOC100005854"/>
    <property type="match status" value="1"/>
</dbReference>
<evidence type="ECO:0000256" key="3">
    <source>
        <dbReference type="ARBA" id="ARBA00022691"/>
    </source>
</evidence>
<dbReference type="EMBL" id="FZOD01000089">
    <property type="protein sequence ID" value="SNT62324.1"/>
    <property type="molecule type" value="Genomic_DNA"/>
</dbReference>
<dbReference type="InterPro" id="IPR050447">
    <property type="entry name" value="Erg6_SMT_methyltransf"/>
</dbReference>
<dbReference type="CDD" id="cd02440">
    <property type="entry name" value="AdoMet_MTases"/>
    <property type="match status" value="1"/>
</dbReference>
<dbReference type="SUPFAM" id="SSF53335">
    <property type="entry name" value="S-adenosyl-L-methionine-dependent methyltransferases"/>
    <property type="match status" value="1"/>
</dbReference>
<proteinExistence type="predicted"/>
<gene>
    <name evidence="5" type="ORF">SAMN05216276_108936</name>
</gene>
<keyword evidence="6" id="KW-1185">Reference proteome</keyword>
<dbReference type="GO" id="GO:0003838">
    <property type="term" value="F:sterol 24-C-methyltransferase activity"/>
    <property type="evidence" value="ECO:0007669"/>
    <property type="project" value="TreeGrafter"/>
</dbReference>
<dbReference type="InterPro" id="IPR029063">
    <property type="entry name" value="SAM-dependent_MTases_sf"/>
</dbReference>
<evidence type="ECO:0000313" key="6">
    <source>
        <dbReference type="Proteomes" id="UP000198282"/>
    </source>
</evidence>
<organism evidence="5 6">
    <name type="scientific">Streptosporangium subroseum</name>
    <dbReference type="NCBI Taxonomy" id="106412"/>
    <lineage>
        <taxon>Bacteria</taxon>
        <taxon>Bacillati</taxon>
        <taxon>Actinomycetota</taxon>
        <taxon>Actinomycetes</taxon>
        <taxon>Streptosporangiales</taxon>
        <taxon>Streptosporangiaceae</taxon>
        <taxon>Streptosporangium</taxon>
    </lineage>
</organism>
<protein>
    <submittedName>
        <fullName evidence="5">Methyltransferase domain-containing protein</fullName>
    </submittedName>
</protein>
<evidence type="ECO:0000256" key="2">
    <source>
        <dbReference type="ARBA" id="ARBA00022679"/>
    </source>
</evidence>
<evidence type="ECO:0000256" key="1">
    <source>
        <dbReference type="ARBA" id="ARBA00022603"/>
    </source>
</evidence>
<keyword evidence="1 5" id="KW-0489">Methyltransferase</keyword>
<dbReference type="RefSeq" id="WP_089213300.1">
    <property type="nucleotide sequence ID" value="NZ_FZOD01000089.1"/>
</dbReference>
<dbReference type="Proteomes" id="UP000198282">
    <property type="component" value="Unassembled WGS sequence"/>
</dbReference>
<dbReference type="InterPro" id="IPR030384">
    <property type="entry name" value="MeTrfase_SMT"/>
</dbReference>
<keyword evidence="2 5" id="KW-0808">Transferase</keyword>
<dbReference type="PROSITE" id="PS51685">
    <property type="entry name" value="SAM_MT_ERG6_SMT"/>
    <property type="match status" value="1"/>
</dbReference>
<dbReference type="Pfam" id="PF08241">
    <property type="entry name" value="Methyltransf_11"/>
    <property type="match status" value="1"/>
</dbReference>
<dbReference type="GO" id="GO:0032259">
    <property type="term" value="P:methylation"/>
    <property type="evidence" value="ECO:0007669"/>
    <property type="project" value="UniProtKB-KW"/>
</dbReference>
<dbReference type="PANTHER" id="PTHR44068">
    <property type="entry name" value="ZGC:194242"/>
    <property type="match status" value="1"/>
</dbReference>
<keyword evidence="3" id="KW-0949">S-adenosyl-L-methionine</keyword>
<dbReference type="Gene3D" id="3.40.50.150">
    <property type="entry name" value="Vaccinia Virus protein VP39"/>
    <property type="match status" value="1"/>
</dbReference>
<reference evidence="5 6" key="1">
    <citation type="submission" date="2017-06" db="EMBL/GenBank/DDBJ databases">
        <authorList>
            <person name="Kim H.J."/>
            <person name="Triplett B.A."/>
        </authorList>
    </citation>
    <scope>NUCLEOTIDE SEQUENCE [LARGE SCALE GENOMIC DNA]</scope>
    <source>
        <strain evidence="5 6">CGMCC 4.2132</strain>
    </source>
</reference>
<accession>A0A239P6M1</accession>
<sequence length="292" mass="31962">MNRESYLRIASSQKTRTENYAEGVQEYYNLATPGYLGGWGTSFHLPPFHDGQTLAEALVAQERLLAQDGGFHAGMKILDVGCGIGGPAMEVAKHSGAHVTGVNITAMQIEIARVQAERRGMGDRCTFVEGDAMNLSFADNTFDATMSFDALCHVPDRRVAYAEIARVTKPGGVFIGFDWFCGEGLGAEEYDRLIEPVCRTFMLPSLISLSELREHLTAVGFQVDSARSGGEIGDMTPVWDIFDRAAENSLPPGMSDRETFAFEMLCESFVATSKAAREGAFLVGYWKSRLPM</sequence>
<dbReference type="AlphaFoldDB" id="A0A239P6M1"/>